<gene>
    <name evidence="2" type="ORF">BCAMP_08781</name>
</gene>
<dbReference type="PANTHER" id="PTHR41259:SF1">
    <property type="entry name" value="DOUBLE-STRAND BREAK REPAIR RAD50 ATPASE, PUTATIVE-RELATED"/>
    <property type="match status" value="1"/>
</dbReference>
<sequence>MIIKQLDVYGYGKWRQITFPTFGKTQLIYGPNEAGKSTMMAFIEAILFGFPTNKSSERRLEPKDYDGFGGRITVATDTNEIVMIERKKGKATGDVTLYFADGSRGDEADLVKLLQGMTKQMFKAIYSFDIHGLQNVQALKESDFNRYLLAAGTVGSDVLLRVDTQLQKKT</sequence>
<dbReference type="AlphaFoldDB" id="W7CNU8"/>
<evidence type="ECO:0000313" key="3">
    <source>
        <dbReference type="Proteomes" id="UP000019243"/>
    </source>
</evidence>
<dbReference type="Pfam" id="PF13514">
    <property type="entry name" value="AAA_27"/>
    <property type="match status" value="1"/>
</dbReference>
<reference evidence="2 3" key="1">
    <citation type="submission" date="2012-12" db="EMBL/GenBank/DDBJ databases">
        <title>Novel taxa of Listeriaceae from agricultural environments in the United States.</title>
        <authorList>
            <person name="den Bakker H.C."/>
            <person name="Allred A."/>
            <person name="Warchocki S."/>
            <person name="Wright E.M."/>
            <person name="Burrell A."/>
            <person name="Nightingale K.K."/>
            <person name="Kephart D."/>
            <person name="Wiedmann M."/>
        </authorList>
    </citation>
    <scope>NUCLEOTIDE SEQUENCE [LARGE SCALE GENOMIC DNA]</scope>
    <source>
        <strain evidence="2 3">FSL F6-1037</strain>
    </source>
</reference>
<evidence type="ECO:0000313" key="2">
    <source>
        <dbReference type="EMBL" id="EUJ38350.1"/>
    </source>
</evidence>
<dbReference type="Proteomes" id="UP000019243">
    <property type="component" value="Unassembled WGS sequence"/>
</dbReference>
<dbReference type="RefSeq" id="WP_035314940.1">
    <property type="nucleotide sequence ID" value="NZ_AODH01000036.1"/>
</dbReference>
<organism evidence="2 3">
    <name type="scientific">Brochothrix campestris FSL F6-1037</name>
    <dbReference type="NCBI Taxonomy" id="1265861"/>
    <lineage>
        <taxon>Bacteria</taxon>
        <taxon>Bacillati</taxon>
        <taxon>Bacillota</taxon>
        <taxon>Bacilli</taxon>
        <taxon>Bacillales</taxon>
        <taxon>Listeriaceae</taxon>
        <taxon>Brochothrix</taxon>
    </lineage>
</organism>
<proteinExistence type="predicted"/>
<protein>
    <recommendedName>
        <fullName evidence="1">YhaN AAA domain-containing protein</fullName>
    </recommendedName>
</protein>
<dbReference type="InterPro" id="IPR027417">
    <property type="entry name" value="P-loop_NTPase"/>
</dbReference>
<dbReference type="OrthoDB" id="9764467at2"/>
<dbReference type="Gene3D" id="3.40.50.300">
    <property type="entry name" value="P-loop containing nucleotide triphosphate hydrolases"/>
    <property type="match status" value="1"/>
</dbReference>
<accession>W7CNU8</accession>
<feature type="domain" description="YhaN AAA" evidence="1">
    <location>
        <begin position="1"/>
        <end position="168"/>
    </location>
</feature>
<dbReference type="PANTHER" id="PTHR41259">
    <property type="entry name" value="DOUBLE-STRAND BREAK REPAIR RAD50 ATPASE, PUTATIVE-RELATED"/>
    <property type="match status" value="1"/>
</dbReference>
<evidence type="ECO:0000259" key="1">
    <source>
        <dbReference type="Pfam" id="PF13514"/>
    </source>
</evidence>
<keyword evidence="3" id="KW-1185">Reference proteome</keyword>
<dbReference type="SUPFAM" id="SSF52540">
    <property type="entry name" value="P-loop containing nucleoside triphosphate hydrolases"/>
    <property type="match status" value="1"/>
</dbReference>
<comment type="caution">
    <text evidence="2">The sequence shown here is derived from an EMBL/GenBank/DDBJ whole genome shotgun (WGS) entry which is preliminary data.</text>
</comment>
<dbReference type="EMBL" id="AODH01000036">
    <property type="protein sequence ID" value="EUJ38350.1"/>
    <property type="molecule type" value="Genomic_DNA"/>
</dbReference>
<dbReference type="STRING" id="1265861.BCAMP_08781"/>
<name>W7CNU8_9LIST</name>
<dbReference type="InterPro" id="IPR038734">
    <property type="entry name" value="YhaN_AAA"/>
</dbReference>